<sequence length="197" mass="21476">MLAEVSASPRVSPPQEFVEALLSLRSVAVEPGIELQEVPAPRKIAPYAAALRAFTQAEEDELPVATGRFVVLFDPDGQPGWNSRFRIIMHARSQVEPEMGTDPLLGEVVWSWAHDALDDAGANAHNMNGTVTRELSDTFGGLKLSGSEVEIEMRASWSPATNDLGPHMAAWLKLIARTAGTYIDDDHPFEIEPIPHA</sequence>
<evidence type="ECO:0000313" key="2">
    <source>
        <dbReference type="Proteomes" id="UP000014387"/>
    </source>
</evidence>
<dbReference type="AlphaFoldDB" id="A0A9W5RDL5"/>
<organism evidence="1 2">
    <name type="scientific">Gleimia europaea ACS-120-V-Col10b</name>
    <dbReference type="NCBI Taxonomy" id="883069"/>
    <lineage>
        <taxon>Bacteria</taxon>
        <taxon>Bacillati</taxon>
        <taxon>Actinomycetota</taxon>
        <taxon>Actinomycetes</taxon>
        <taxon>Actinomycetales</taxon>
        <taxon>Actinomycetaceae</taxon>
        <taxon>Gleimia</taxon>
    </lineage>
</organism>
<evidence type="ECO:0008006" key="3">
    <source>
        <dbReference type="Google" id="ProtNLM"/>
    </source>
</evidence>
<evidence type="ECO:0000313" key="1">
    <source>
        <dbReference type="EMBL" id="EPD30405.1"/>
    </source>
</evidence>
<dbReference type="InterPro" id="IPR021555">
    <property type="entry name" value="DUF3000"/>
</dbReference>
<comment type="caution">
    <text evidence="1">The sequence shown here is derived from an EMBL/GenBank/DDBJ whole genome shotgun (WGS) entry which is preliminary data.</text>
</comment>
<accession>A0A9W5RDL5</accession>
<gene>
    <name evidence="1" type="ORF">HMPREF9238_00143</name>
</gene>
<proteinExistence type="predicted"/>
<name>A0A9W5RDL5_9ACTO</name>
<dbReference type="RefSeq" id="WP_016443517.1">
    <property type="nucleotide sequence ID" value="NZ_KE150266.1"/>
</dbReference>
<dbReference type="EMBL" id="AGWN01000001">
    <property type="protein sequence ID" value="EPD30405.1"/>
    <property type="molecule type" value="Genomic_DNA"/>
</dbReference>
<dbReference type="OrthoDB" id="3210980at2"/>
<keyword evidence="2" id="KW-1185">Reference proteome</keyword>
<dbReference type="Proteomes" id="UP000014387">
    <property type="component" value="Unassembled WGS sequence"/>
</dbReference>
<reference evidence="1 2" key="1">
    <citation type="submission" date="2013-05" db="EMBL/GenBank/DDBJ databases">
        <title>The Genome Sequence of Actinomyces europaeus ACS-120-V-COL10B.</title>
        <authorList>
            <consortium name="The Broad Institute Genomics Platform"/>
            <person name="Earl A."/>
            <person name="Ward D."/>
            <person name="Feldgarden M."/>
            <person name="Gevers D."/>
            <person name="Saerens B."/>
            <person name="Vaneechoutte M."/>
            <person name="Walker B."/>
            <person name="Young S."/>
            <person name="Zeng Q."/>
            <person name="Gargeya S."/>
            <person name="Fitzgerald M."/>
            <person name="Haas B."/>
            <person name="Abouelleil A."/>
            <person name="Allen A.W."/>
            <person name="Alvarado L."/>
            <person name="Arachchi H.M."/>
            <person name="Berlin A.M."/>
            <person name="Chapman S.B."/>
            <person name="Gainer-Dewar J."/>
            <person name="Goldberg J."/>
            <person name="Griggs A."/>
            <person name="Gujja S."/>
            <person name="Hansen M."/>
            <person name="Howarth C."/>
            <person name="Imamovic A."/>
            <person name="Ireland A."/>
            <person name="Larimer J."/>
            <person name="McCowan C."/>
            <person name="Murphy C."/>
            <person name="Pearson M."/>
            <person name="Poon T.W."/>
            <person name="Priest M."/>
            <person name="Roberts A."/>
            <person name="Saif S."/>
            <person name="Shea T."/>
            <person name="Sisk P."/>
            <person name="Sykes S."/>
            <person name="Wortman J."/>
            <person name="Nusbaum C."/>
            <person name="Birren B."/>
        </authorList>
    </citation>
    <scope>NUCLEOTIDE SEQUENCE [LARGE SCALE GENOMIC DNA]</scope>
    <source>
        <strain evidence="1 2">ACS-120-V-Col10b</strain>
    </source>
</reference>
<dbReference type="Pfam" id="PF11452">
    <property type="entry name" value="DUF3000"/>
    <property type="match status" value="1"/>
</dbReference>
<protein>
    <recommendedName>
        <fullName evidence="3">DUF3000 domain-containing protein</fullName>
    </recommendedName>
</protein>